<evidence type="ECO:0000256" key="1">
    <source>
        <dbReference type="SAM" id="MobiDB-lite"/>
    </source>
</evidence>
<dbReference type="Pfam" id="PF07905">
    <property type="entry name" value="PucR"/>
    <property type="match status" value="1"/>
</dbReference>
<dbReference type="RefSeq" id="WP_344032860.1">
    <property type="nucleotide sequence ID" value="NZ_BAAAOB010000003.1"/>
</dbReference>
<evidence type="ECO:0000313" key="5">
    <source>
        <dbReference type="Proteomes" id="UP001500851"/>
    </source>
</evidence>
<organism evidence="4 5">
    <name type="scientific">Leucobacter iarius</name>
    <dbReference type="NCBI Taxonomy" id="333963"/>
    <lineage>
        <taxon>Bacteria</taxon>
        <taxon>Bacillati</taxon>
        <taxon>Actinomycetota</taxon>
        <taxon>Actinomycetes</taxon>
        <taxon>Micrococcales</taxon>
        <taxon>Microbacteriaceae</taxon>
        <taxon>Leucobacter</taxon>
    </lineage>
</organism>
<feature type="domain" description="PucR C-terminal helix-turn-helix" evidence="3">
    <location>
        <begin position="469"/>
        <end position="522"/>
    </location>
</feature>
<dbReference type="Proteomes" id="UP001500851">
    <property type="component" value="Unassembled WGS sequence"/>
</dbReference>
<dbReference type="InterPro" id="IPR025736">
    <property type="entry name" value="PucR_C-HTH_dom"/>
</dbReference>
<evidence type="ECO:0000313" key="4">
    <source>
        <dbReference type="EMBL" id="GAA1795757.1"/>
    </source>
</evidence>
<dbReference type="InterPro" id="IPR042070">
    <property type="entry name" value="PucR_C-HTH_sf"/>
</dbReference>
<evidence type="ECO:0000259" key="2">
    <source>
        <dbReference type="Pfam" id="PF07905"/>
    </source>
</evidence>
<keyword evidence="5" id="KW-1185">Reference proteome</keyword>
<dbReference type="EMBL" id="BAAAOB010000003">
    <property type="protein sequence ID" value="GAA1795757.1"/>
    <property type="molecule type" value="Genomic_DNA"/>
</dbReference>
<accession>A0ABN2LPC2</accession>
<evidence type="ECO:0000259" key="3">
    <source>
        <dbReference type="Pfam" id="PF13556"/>
    </source>
</evidence>
<dbReference type="Pfam" id="PF13556">
    <property type="entry name" value="HTH_30"/>
    <property type="match status" value="1"/>
</dbReference>
<gene>
    <name evidence="4" type="ORF">GCM10009768_26050</name>
</gene>
<feature type="domain" description="Purine catabolism PurC-like" evidence="2">
    <location>
        <begin position="20"/>
        <end position="128"/>
    </location>
</feature>
<reference evidence="4 5" key="1">
    <citation type="journal article" date="2019" name="Int. J. Syst. Evol. Microbiol.">
        <title>The Global Catalogue of Microorganisms (GCM) 10K type strain sequencing project: providing services to taxonomists for standard genome sequencing and annotation.</title>
        <authorList>
            <consortium name="The Broad Institute Genomics Platform"/>
            <consortium name="The Broad Institute Genome Sequencing Center for Infectious Disease"/>
            <person name="Wu L."/>
            <person name="Ma J."/>
        </authorList>
    </citation>
    <scope>NUCLEOTIDE SEQUENCE [LARGE SCALE GENOMIC DNA]</scope>
    <source>
        <strain evidence="4 5">JCM 14736</strain>
    </source>
</reference>
<name>A0ABN2LPC2_9MICO</name>
<sequence length="542" mass="56791">MTTSLRRIAEITAQGILPASGDALPDTPLTGVHLSELVRPGQYLDGGELLITTAGFLADAGPDEADAIADAYVASLRSSGIGALALGLDVHFDRAPRELVDACARHGVPFAVIPARTRFQSLTRAFWTARIDEERHRVQRLLSFQTRLSAAVTSPDPVRRLVGLVAAELGGWAVYLPAAVGAAPAVSPGLSGPGADALLAELRTEALRGASLGPLSTASYAVGGTTALQFPVTRSRSVVGHLIAAPRSSTPVQARAALLAAASLISAAEARASEVRTQDDLHRALVVQLLRDGRTDAAEQTARTLRTPRIPDPVEVLLRSCVADDAAGIARPRSSAGVLRALFGEESSGDGDRELLFLDVGAHRMLLLDRASAAEVRAAIARTDEAPFGARLSPPIPLADFSRYAHQLLRYPESLELLGTAREGGASGGPRVDPHRGAASAEEPETASFDDVSAGEWVARLHEHSQADLVRTAFAVLGAGSSHALAAAELGVHPNTVRYRARIIAEVLGRPLSDPEVISTLWPVLRGSARDARQPAGESSGP</sequence>
<proteinExistence type="predicted"/>
<feature type="region of interest" description="Disordered" evidence="1">
    <location>
        <begin position="420"/>
        <end position="449"/>
    </location>
</feature>
<dbReference type="Gene3D" id="1.10.10.2840">
    <property type="entry name" value="PucR C-terminal helix-turn-helix domain"/>
    <property type="match status" value="1"/>
</dbReference>
<dbReference type="InterPro" id="IPR012914">
    <property type="entry name" value="PucR_dom"/>
</dbReference>
<protein>
    <submittedName>
        <fullName evidence="4">PucR family transcriptional regulator</fullName>
    </submittedName>
</protein>
<comment type="caution">
    <text evidence="4">The sequence shown here is derived from an EMBL/GenBank/DDBJ whole genome shotgun (WGS) entry which is preliminary data.</text>
</comment>